<reference evidence="2 3" key="1">
    <citation type="journal article" date="2014" name="Mol. Plant">
        <title>Chromosome Scale Genome Assembly and Transcriptome Profiling of Nannochloropsis gaditana in Nitrogen Depletion.</title>
        <authorList>
            <person name="Corteggiani Carpinelli E."/>
            <person name="Telatin A."/>
            <person name="Vitulo N."/>
            <person name="Forcato C."/>
            <person name="D'Angelo M."/>
            <person name="Schiavon R."/>
            <person name="Vezzi A."/>
            <person name="Giacometti G.M."/>
            <person name="Morosinotto T."/>
            <person name="Valle G."/>
        </authorList>
    </citation>
    <scope>NUCLEOTIDE SEQUENCE [LARGE SCALE GENOMIC DNA]</scope>
    <source>
        <strain evidence="2 3">B-31</strain>
    </source>
</reference>
<feature type="region of interest" description="Disordered" evidence="1">
    <location>
        <begin position="136"/>
        <end position="157"/>
    </location>
</feature>
<organism evidence="2 3">
    <name type="scientific">Nannochloropsis gaditana</name>
    <dbReference type="NCBI Taxonomy" id="72520"/>
    <lineage>
        <taxon>Eukaryota</taxon>
        <taxon>Sar</taxon>
        <taxon>Stramenopiles</taxon>
        <taxon>Ochrophyta</taxon>
        <taxon>Eustigmatophyceae</taxon>
        <taxon>Eustigmatales</taxon>
        <taxon>Monodopsidaceae</taxon>
        <taxon>Nannochloropsis</taxon>
    </lineage>
</organism>
<evidence type="ECO:0000256" key="1">
    <source>
        <dbReference type="SAM" id="MobiDB-lite"/>
    </source>
</evidence>
<accession>W7TYP1</accession>
<name>W7TYP1_9STRA</name>
<gene>
    <name evidence="2" type="ORF">Naga_100009g110</name>
</gene>
<sequence length="157" mass="17014">MFAACRDGKPRESETMKSIRRHLVPFSFTGRGRRGRGVLRRQRGSSPAGSLRPAARTPTAVRCPRAGRPGSLRPRRTELSGLPAGEPRQRGRLHFLVREPPAVPAPGSVSVTLGGGRCPRVVDRSVMGVKKVAALSPSGTRWERLDGGMGSDHLEEF</sequence>
<evidence type="ECO:0000313" key="3">
    <source>
        <dbReference type="Proteomes" id="UP000019335"/>
    </source>
</evidence>
<feature type="compositionally biased region" description="Basic and acidic residues" evidence="1">
    <location>
        <begin position="141"/>
        <end position="157"/>
    </location>
</feature>
<feature type="compositionally biased region" description="Basic residues" evidence="1">
    <location>
        <begin position="31"/>
        <end position="43"/>
    </location>
</feature>
<dbReference type="Proteomes" id="UP000019335">
    <property type="component" value="Chromosome 4"/>
</dbReference>
<dbReference type="EMBL" id="AZIL01000279">
    <property type="protein sequence ID" value="EWM28593.1"/>
    <property type="molecule type" value="Genomic_DNA"/>
</dbReference>
<evidence type="ECO:0000313" key="2">
    <source>
        <dbReference type="EMBL" id="EWM28593.1"/>
    </source>
</evidence>
<comment type="caution">
    <text evidence="2">The sequence shown here is derived from an EMBL/GenBank/DDBJ whole genome shotgun (WGS) entry which is preliminary data.</text>
</comment>
<proteinExistence type="predicted"/>
<protein>
    <submittedName>
        <fullName evidence="2">Uncharacterized protein</fullName>
    </submittedName>
</protein>
<feature type="compositionally biased region" description="Basic and acidic residues" evidence="1">
    <location>
        <begin position="1"/>
        <end position="17"/>
    </location>
</feature>
<feature type="region of interest" description="Disordered" evidence="1">
    <location>
        <begin position="1"/>
        <end position="89"/>
    </location>
</feature>
<dbReference type="AlphaFoldDB" id="W7TYP1"/>
<keyword evidence="3" id="KW-1185">Reference proteome</keyword>